<sequence length="373" mass="42652">MRRIPLLFSVFILFACAPKDARHANKQRNESSAEKIPIRLTIDPEQLVEVLSYDLNNDGNLDTIFLLEPPLGDPGIFKKILFSINADTMSFQGETAWDTLIWTAKNNEISSDKLFLTRSEEVNYLLLSGTQYSCCPVQTTIFALTDKLPKIVFDQEFQVSSIEDLDGNGILEIIGSSSFVQTFQEIDSIDAKLGTYSPFKVYEMVEGKVLMDYGKSKKYNQENYLFAGYDYSEDIPVVYFRDGRKPHLLDTLDLYECNIDYCLQLNQSLDAPTAEYVLDFLLTFDDRCKNNIEFSEFSATLLLQLLTKQPALLLEVWDQHKAILDHQSLIAEIQSPLIDLDYEELDRNWSEVPPSDLKAEMTKLIEAAKKTDF</sequence>
<evidence type="ECO:0000313" key="1">
    <source>
        <dbReference type="EMBL" id="GJM62371.1"/>
    </source>
</evidence>
<dbReference type="RefSeq" id="WP_338237654.1">
    <property type="nucleotide sequence ID" value="NZ_BQKE01000001.1"/>
</dbReference>
<reference evidence="1 2" key="1">
    <citation type="submission" date="2021-12" db="EMBL/GenBank/DDBJ databases">
        <title>Genome sequencing of bacteria with rrn-lacking chromosome and rrn-plasmid.</title>
        <authorList>
            <person name="Anda M."/>
            <person name="Iwasaki W."/>
        </authorList>
    </citation>
    <scope>NUCLEOTIDE SEQUENCE [LARGE SCALE GENOMIC DNA]</scope>
    <source>
        <strain evidence="1 2">NBRC 15940</strain>
    </source>
</reference>
<protein>
    <submittedName>
        <fullName evidence="1">Uncharacterized protein</fullName>
    </submittedName>
</protein>
<dbReference type="EMBL" id="BQKE01000001">
    <property type="protein sequence ID" value="GJM62371.1"/>
    <property type="molecule type" value="Genomic_DNA"/>
</dbReference>
<comment type="caution">
    <text evidence="1">The sequence shown here is derived from an EMBL/GenBank/DDBJ whole genome shotgun (WGS) entry which is preliminary data.</text>
</comment>
<dbReference type="PROSITE" id="PS51257">
    <property type="entry name" value="PROKAR_LIPOPROTEIN"/>
    <property type="match status" value="1"/>
</dbReference>
<dbReference type="AlphaFoldDB" id="A0AAN4W0A9"/>
<gene>
    <name evidence="1" type="ORF">PEDI_29230</name>
</gene>
<name>A0AAN4W0A9_9BACT</name>
<organism evidence="1 2">
    <name type="scientific">Persicobacter diffluens</name>
    <dbReference type="NCBI Taxonomy" id="981"/>
    <lineage>
        <taxon>Bacteria</taxon>
        <taxon>Pseudomonadati</taxon>
        <taxon>Bacteroidota</taxon>
        <taxon>Cytophagia</taxon>
        <taxon>Cytophagales</taxon>
        <taxon>Persicobacteraceae</taxon>
        <taxon>Persicobacter</taxon>
    </lineage>
</organism>
<dbReference type="Proteomes" id="UP001310022">
    <property type="component" value="Unassembled WGS sequence"/>
</dbReference>
<accession>A0AAN4W0A9</accession>
<keyword evidence="2" id="KW-1185">Reference proteome</keyword>
<evidence type="ECO:0000313" key="2">
    <source>
        <dbReference type="Proteomes" id="UP001310022"/>
    </source>
</evidence>
<proteinExistence type="predicted"/>